<name>A0ABU5VS27_9BACT</name>
<reference evidence="1 2" key="1">
    <citation type="submission" date="2023-11" db="EMBL/GenBank/DDBJ databases">
        <title>A Novel Polar Bacteriovorax (B. antarcticus) Isolated from the Biocrust in Antarctica.</title>
        <authorList>
            <person name="Mun W."/>
            <person name="Choi S.Y."/>
            <person name="Mitchell R.J."/>
        </authorList>
    </citation>
    <scope>NUCLEOTIDE SEQUENCE [LARGE SCALE GENOMIC DNA]</scope>
    <source>
        <strain evidence="1 2">PP10</strain>
    </source>
</reference>
<evidence type="ECO:0000313" key="2">
    <source>
        <dbReference type="Proteomes" id="UP001302274"/>
    </source>
</evidence>
<dbReference type="RefSeq" id="WP_323575484.1">
    <property type="nucleotide sequence ID" value="NZ_JAYGJQ010000001.1"/>
</dbReference>
<keyword evidence="2" id="KW-1185">Reference proteome</keyword>
<accession>A0ABU5VS27</accession>
<gene>
    <name evidence="1" type="ORF">SHI21_06570</name>
</gene>
<dbReference type="EMBL" id="JAYGJQ010000001">
    <property type="protein sequence ID" value="MEA9355854.1"/>
    <property type="molecule type" value="Genomic_DNA"/>
</dbReference>
<organism evidence="1 2">
    <name type="scientific">Bacteriovorax antarcticus</name>
    <dbReference type="NCBI Taxonomy" id="3088717"/>
    <lineage>
        <taxon>Bacteria</taxon>
        <taxon>Pseudomonadati</taxon>
        <taxon>Bdellovibrionota</taxon>
        <taxon>Bacteriovoracia</taxon>
        <taxon>Bacteriovoracales</taxon>
        <taxon>Bacteriovoracaceae</taxon>
        <taxon>Bacteriovorax</taxon>
    </lineage>
</organism>
<sequence>MSTVPDYSLFPNKEEWGTGDEAMDNKLSVALKKVKDDLTLANIKEFYLYGLSLKPRAYNPAFHTTIDLVTKAFLFCFDPEGYNDQLMQKMKGDYESKKKITFQLTDVANILTELKTNKVYRYKGQIDFYLSRIEIAERNPFVRQALKRSPIDLHTKIIMKDFRAWMSGESVRTTYDDAFFNALKVDNQILLIENFGEFWYHQGQIFSFPLFEI</sequence>
<dbReference type="Proteomes" id="UP001302274">
    <property type="component" value="Unassembled WGS sequence"/>
</dbReference>
<comment type="caution">
    <text evidence="1">The sequence shown here is derived from an EMBL/GenBank/DDBJ whole genome shotgun (WGS) entry which is preliminary data.</text>
</comment>
<evidence type="ECO:0000313" key="1">
    <source>
        <dbReference type="EMBL" id="MEA9355854.1"/>
    </source>
</evidence>
<proteinExistence type="predicted"/>
<protein>
    <submittedName>
        <fullName evidence="1">Uncharacterized protein</fullName>
    </submittedName>
</protein>